<keyword evidence="2" id="KW-0238">DNA-binding</keyword>
<dbReference type="InterPro" id="IPR016032">
    <property type="entry name" value="Sig_transdc_resp-reg_C-effctor"/>
</dbReference>
<feature type="domain" description="HTH luxR-type" evidence="4">
    <location>
        <begin position="531"/>
        <end position="596"/>
    </location>
</feature>
<dbReference type="EMBL" id="JABEMB010000031">
    <property type="protein sequence ID" value="NNH05058.1"/>
    <property type="molecule type" value="Genomic_DNA"/>
</dbReference>
<dbReference type="InterPro" id="IPR011990">
    <property type="entry name" value="TPR-like_helical_dom_sf"/>
</dbReference>
<organism evidence="5 6">
    <name type="scientific">Microbacterium ulmi</name>
    <dbReference type="NCBI Taxonomy" id="179095"/>
    <lineage>
        <taxon>Bacteria</taxon>
        <taxon>Bacillati</taxon>
        <taxon>Actinomycetota</taxon>
        <taxon>Actinomycetes</taxon>
        <taxon>Micrococcales</taxon>
        <taxon>Microbacteriaceae</taxon>
        <taxon>Microbacterium</taxon>
    </lineage>
</organism>
<protein>
    <submittedName>
        <fullName evidence="5">Helix-turn-helix transcriptional regulator</fullName>
    </submittedName>
</protein>
<dbReference type="PROSITE" id="PS00622">
    <property type="entry name" value="HTH_LUXR_1"/>
    <property type="match status" value="1"/>
</dbReference>
<accession>A0A7Y2M4Q4</accession>
<evidence type="ECO:0000313" key="5">
    <source>
        <dbReference type="EMBL" id="NNH05058.1"/>
    </source>
</evidence>
<dbReference type="PROSITE" id="PS50043">
    <property type="entry name" value="HTH_LUXR_2"/>
    <property type="match status" value="1"/>
</dbReference>
<dbReference type="InterPro" id="IPR036388">
    <property type="entry name" value="WH-like_DNA-bd_sf"/>
</dbReference>
<keyword evidence="3" id="KW-0804">Transcription</keyword>
<evidence type="ECO:0000313" key="6">
    <source>
        <dbReference type="Proteomes" id="UP000543598"/>
    </source>
</evidence>
<dbReference type="GO" id="GO:0003677">
    <property type="term" value="F:DNA binding"/>
    <property type="evidence" value="ECO:0007669"/>
    <property type="project" value="UniProtKB-KW"/>
</dbReference>
<comment type="caution">
    <text evidence="5">The sequence shown here is derived from an EMBL/GenBank/DDBJ whole genome shotgun (WGS) entry which is preliminary data.</text>
</comment>
<keyword evidence="6" id="KW-1185">Reference proteome</keyword>
<dbReference type="SMART" id="SM00421">
    <property type="entry name" value="HTH_LUXR"/>
    <property type="match status" value="1"/>
</dbReference>
<evidence type="ECO:0000256" key="3">
    <source>
        <dbReference type="ARBA" id="ARBA00023163"/>
    </source>
</evidence>
<sequence length="601" mass="65249">MIKSALVESSTLEERSVAHRRLADVLIDQPELRGHHLAQATHAPDAGVAAAIEAAAHLTLERGDVVGAVSKLIRAAELSPDREARGRRLADAAFIGAHSAGQLDRAVELLRDARRGDPGFDSTLHAAAATAYLLLNTEGDAGTAYHLLVDAIESALDESDPDLEGLAEGLYTLTLLCHYAARDDYWPAYHGAMSRLGPAAPMHVRLLAETLVDPVRASAETLRVLDEQVHQLESSEDDGVIVRVAIAAFYVDRLTQCREPLLRIIDDGRGGGAVGSAMMAMNIIAHEEVNAGRWDEAARYAAEAKTLWDDRGFRLYGMGSHYTLALIAANRGDVEACRRECDCILEWAVPRQLGIFTEWANHALARATLGSGEFEEAYAHASAITPPGTLLPHKPQALWSAFDLMDAAYRSGRVSEANAHAEALQSADIARLSARYALVADAATALVADDATAAAKFDTALAHPGIQQWPFDVARVQLAYGERLRRIRRSRDARKMLETARDTFESLGAEGWMRRAETELAATSAHRHSSKETYALSLTPHEREVAMLAATGLTNRQIASQLLMSPRTVSAHLYRVFPKLGITSRAALRDALLAREKLADP</sequence>
<evidence type="ECO:0000256" key="2">
    <source>
        <dbReference type="ARBA" id="ARBA00023125"/>
    </source>
</evidence>
<name>A0A7Y2M4Q4_9MICO</name>
<dbReference type="SUPFAM" id="SSF46894">
    <property type="entry name" value="C-terminal effector domain of the bipartite response regulators"/>
    <property type="match status" value="1"/>
</dbReference>
<dbReference type="SUPFAM" id="SSF48452">
    <property type="entry name" value="TPR-like"/>
    <property type="match status" value="1"/>
</dbReference>
<gene>
    <name evidence="5" type="ORF">HLA99_14510</name>
</gene>
<dbReference type="GO" id="GO:0006355">
    <property type="term" value="P:regulation of DNA-templated transcription"/>
    <property type="evidence" value="ECO:0007669"/>
    <property type="project" value="InterPro"/>
</dbReference>
<dbReference type="CDD" id="cd06170">
    <property type="entry name" value="LuxR_C_like"/>
    <property type="match status" value="1"/>
</dbReference>
<dbReference type="Pfam" id="PF00196">
    <property type="entry name" value="GerE"/>
    <property type="match status" value="1"/>
</dbReference>
<proteinExistence type="predicted"/>
<evidence type="ECO:0000259" key="4">
    <source>
        <dbReference type="PROSITE" id="PS50043"/>
    </source>
</evidence>
<dbReference type="InterPro" id="IPR000792">
    <property type="entry name" value="Tscrpt_reg_LuxR_C"/>
</dbReference>
<dbReference type="Proteomes" id="UP000543598">
    <property type="component" value="Unassembled WGS sequence"/>
</dbReference>
<dbReference type="Gene3D" id="1.10.10.10">
    <property type="entry name" value="Winged helix-like DNA-binding domain superfamily/Winged helix DNA-binding domain"/>
    <property type="match status" value="1"/>
</dbReference>
<dbReference type="AlphaFoldDB" id="A0A7Y2M4Q4"/>
<dbReference type="PRINTS" id="PR00038">
    <property type="entry name" value="HTHLUXR"/>
</dbReference>
<dbReference type="PANTHER" id="PTHR44688">
    <property type="entry name" value="DNA-BINDING TRANSCRIPTIONAL ACTIVATOR DEVR_DOSR"/>
    <property type="match status" value="1"/>
</dbReference>
<dbReference type="PANTHER" id="PTHR44688:SF16">
    <property type="entry name" value="DNA-BINDING TRANSCRIPTIONAL ACTIVATOR DEVR_DOSR"/>
    <property type="match status" value="1"/>
</dbReference>
<keyword evidence="1" id="KW-0805">Transcription regulation</keyword>
<dbReference type="RefSeq" id="WP_167037045.1">
    <property type="nucleotide sequence ID" value="NZ_BAAANA010000001.1"/>
</dbReference>
<evidence type="ECO:0000256" key="1">
    <source>
        <dbReference type="ARBA" id="ARBA00023015"/>
    </source>
</evidence>
<reference evidence="5 6" key="1">
    <citation type="submission" date="2020-05" db="EMBL/GenBank/DDBJ databases">
        <title>MicrobeNet Type strains.</title>
        <authorList>
            <person name="Nicholson A.C."/>
        </authorList>
    </citation>
    <scope>NUCLEOTIDE SEQUENCE [LARGE SCALE GENOMIC DNA]</scope>
    <source>
        <strain evidence="5 6">JCM 14282</strain>
    </source>
</reference>